<dbReference type="CDD" id="cd18796">
    <property type="entry name" value="SF2_C_LHR"/>
    <property type="match status" value="1"/>
</dbReference>
<evidence type="ECO:0000313" key="12">
    <source>
        <dbReference type="EMBL" id="SEO95809.1"/>
    </source>
</evidence>
<dbReference type="Proteomes" id="UP000199657">
    <property type="component" value="Unassembled WGS sequence"/>
</dbReference>
<dbReference type="PROSITE" id="PS51194">
    <property type="entry name" value="HELICASE_CTER"/>
    <property type="match status" value="1"/>
</dbReference>
<evidence type="ECO:0000256" key="6">
    <source>
        <dbReference type="ARBA" id="ARBA00023125"/>
    </source>
</evidence>
<dbReference type="AlphaFoldDB" id="A0A1H8TXU6"/>
<gene>
    <name evidence="12" type="ORF">SAMN04488052_10517</name>
</gene>
<dbReference type="SMART" id="SM00487">
    <property type="entry name" value="DEXDc"/>
    <property type="match status" value="1"/>
</dbReference>
<feature type="domain" description="Helicase ATP-binding" evidence="10">
    <location>
        <begin position="29"/>
        <end position="210"/>
    </location>
</feature>
<proteinExistence type="inferred from homology"/>
<dbReference type="InterPro" id="IPR052511">
    <property type="entry name" value="ATP-dep_Helicase"/>
</dbReference>
<protein>
    <submittedName>
        <fullName evidence="12">ATP-dependent helicase Lhr and Lhr-like helicase</fullName>
    </submittedName>
</protein>
<dbReference type="InterPro" id="IPR013701">
    <property type="entry name" value="Lhr-like_DEAD/DEAH_assoc"/>
</dbReference>
<dbReference type="PANTHER" id="PTHR47962">
    <property type="entry name" value="ATP-DEPENDENT HELICASE LHR-RELATED-RELATED"/>
    <property type="match status" value="1"/>
</dbReference>
<dbReference type="PIRSF" id="PIRSF037307">
    <property type="entry name" value="Lhr-like_helic_prd"/>
    <property type="match status" value="1"/>
</dbReference>
<dbReference type="Pfam" id="PF08494">
    <property type="entry name" value="DEAD_assoc"/>
    <property type="match status" value="1"/>
</dbReference>
<evidence type="ECO:0000256" key="9">
    <source>
        <dbReference type="ARBA" id="ARBA00093467"/>
    </source>
</evidence>
<dbReference type="InterPro" id="IPR026362">
    <property type="entry name" value="DEXH_lig_assoc"/>
</dbReference>
<evidence type="ECO:0000313" key="13">
    <source>
        <dbReference type="Proteomes" id="UP000199657"/>
    </source>
</evidence>
<reference evidence="12 13" key="1">
    <citation type="submission" date="2016-10" db="EMBL/GenBank/DDBJ databases">
        <authorList>
            <person name="de Groot N.N."/>
        </authorList>
    </citation>
    <scope>NUCLEOTIDE SEQUENCE [LARGE SCALE GENOMIC DNA]</scope>
    <source>
        <strain evidence="12 13">CGMCC 1.6291</strain>
    </source>
</reference>
<dbReference type="GO" id="GO:0004386">
    <property type="term" value="F:helicase activity"/>
    <property type="evidence" value="ECO:0007669"/>
    <property type="project" value="UniProtKB-KW"/>
</dbReference>
<feature type="domain" description="Helicase C-terminal" evidence="11">
    <location>
        <begin position="243"/>
        <end position="405"/>
    </location>
</feature>
<evidence type="ECO:0000256" key="1">
    <source>
        <dbReference type="ARBA" id="ARBA00022741"/>
    </source>
</evidence>
<keyword evidence="3" id="KW-0378">Hydrolase</keyword>
<dbReference type="PROSITE" id="PS51192">
    <property type="entry name" value="HELICASE_ATP_BIND_1"/>
    <property type="match status" value="1"/>
</dbReference>
<comment type="similarity">
    <text evidence="9">Belongs to the Lhr helicase family. Lhr-Core subfamily.</text>
</comment>
<dbReference type="InterPro" id="IPR014001">
    <property type="entry name" value="Helicase_ATP-bd"/>
</dbReference>
<keyword evidence="2" id="KW-0227">DNA damage</keyword>
<keyword evidence="8" id="KW-0413">Isomerase</keyword>
<name>A0A1H8TXU6_9GAMM</name>
<dbReference type="EMBL" id="FOEG01000005">
    <property type="protein sequence ID" value="SEO95809.1"/>
    <property type="molecule type" value="Genomic_DNA"/>
</dbReference>
<evidence type="ECO:0000256" key="8">
    <source>
        <dbReference type="ARBA" id="ARBA00023235"/>
    </source>
</evidence>
<evidence type="ECO:0000256" key="3">
    <source>
        <dbReference type="ARBA" id="ARBA00022801"/>
    </source>
</evidence>
<dbReference type="SUPFAM" id="SSF52540">
    <property type="entry name" value="P-loop containing nucleoside triphosphate hydrolases"/>
    <property type="match status" value="1"/>
</dbReference>
<dbReference type="Pfam" id="PF00270">
    <property type="entry name" value="DEAD"/>
    <property type="match status" value="1"/>
</dbReference>
<organism evidence="12 13">
    <name type="scientific">Aquisalimonas asiatica</name>
    <dbReference type="NCBI Taxonomy" id="406100"/>
    <lineage>
        <taxon>Bacteria</taxon>
        <taxon>Pseudomonadati</taxon>
        <taxon>Pseudomonadota</taxon>
        <taxon>Gammaproteobacteria</taxon>
        <taxon>Chromatiales</taxon>
        <taxon>Ectothiorhodospiraceae</taxon>
        <taxon>Aquisalimonas</taxon>
    </lineage>
</organism>
<dbReference type="STRING" id="406100.SAMN04488052_10517"/>
<evidence type="ECO:0000256" key="4">
    <source>
        <dbReference type="ARBA" id="ARBA00022806"/>
    </source>
</evidence>
<dbReference type="Gene3D" id="3.40.50.300">
    <property type="entry name" value="P-loop containing nucleotide triphosphate hydrolases"/>
    <property type="match status" value="2"/>
</dbReference>
<evidence type="ECO:0000256" key="5">
    <source>
        <dbReference type="ARBA" id="ARBA00022840"/>
    </source>
</evidence>
<dbReference type="SMART" id="SM00490">
    <property type="entry name" value="HELICc"/>
    <property type="match status" value="1"/>
</dbReference>
<dbReference type="GO" id="GO:0005524">
    <property type="term" value="F:ATP binding"/>
    <property type="evidence" value="ECO:0007669"/>
    <property type="project" value="UniProtKB-KW"/>
</dbReference>
<keyword evidence="6" id="KW-0238">DNA-binding</keyword>
<dbReference type="InterPro" id="IPR027417">
    <property type="entry name" value="P-loop_NTPase"/>
</dbReference>
<dbReference type="GO" id="GO:0016887">
    <property type="term" value="F:ATP hydrolysis activity"/>
    <property type="evidence" value="ECO:0007669"/>
    <property type="project" value="TreeGrafter"/>
</dbReference>
<keyword evidence="5" id="KW-0067">ATP-binding</keyword>
<dbReference type="InterPro" id="IPR011545">
    <property type="entry name" value="DEAD/DEAH_box_helicase_dom"/>
</dbReference>
<dbReference type="NCBIfam" id="TIGR04121">
    <property type="entry name" value="DEXH_lig_assoc"/>
    <property type="match status" value="1"/>
</dbReference>
<dbReference type="Pfam" id="PF00271">
    <property type="entry name" value="Helicase_C"/>
    <property type="match status" value="1"/>
</dbReference>
<evidence type="ECO:0000256" key="2">
    <source>
        <dbReference type="ARBA" id="ARBA00022763"/>
    </source>
</evidence>
<keyword evidence="4 12" id="KW-0347">Helicase</keyword>
<dbReference type="Pfam" id="PF19306">
    <property type="entry name" value="WHD_Lhr"/>
    <property type="match status" value="1"/>
</dbReference>
<dbReference type="InterPro" id="IPR045628">
    <property type="entry name" value="Lhr_WH_dom"/>
</dbReference>
<keyword evidence="13" id="KW-1185">Reference proteome</keyword>
<sequence length="815" mass="90716">MPPMRPEHRIQRWFASRDWAVFDFQRAAWDAYLSGRSGLIHAPTGTGKTLAAWFGPLLEALHDPPASPPPLTVLWITPLRALAADTTGHLAEAVTELGLEWTVEQRTGDSSSATRSRQRRRLPTALVTTPESLSLQLSYSDAHARFRHLRCVVVDEWHELMGSKRGVQLELCLAHLRTLCPGLRTWGLSATLGNLDEARDVLLGPDQPGDLIQGLLPKRTAIDAVIPQRMERFPWAGHLGTNLVRDVLAALDRADTSLLFTNTRSQAELWHQALLQARPDWFDQVALHHGSLDRSVRDQVEVWLREGAIRCVVATSSLDLGVDFTPVDQVLQVGSPKGVARLVQRAGRSGHQPGAESAVLCVPTHAFELVEIAAARDAAVAGEVEARRPLRGCLDVLVQHLVTLALGPGFTDAAQLAEVRTTHAYAGLDASQWRWLLDFITTGGSTLKAYPQYRRVERDGDVYRVTDSTIGRRHRMAVGTITADSMVRVKYQRGGLIGFVEEAFIARLKPGEQFLFSGRVLELVRVRDMTAQVRSARGRTRAVPRWMGGRMPLSTRLADGVGARLEQARDGHYHGAEMTAVRPVLEAQRSASALPGRDELLVERIGSREGQHLFVYPFAGRLVHEALSALVAWRLTREAPATFGFSMNDYGFELVSRRLPEVDGDVLARVFSPTDLDADLRASLNAAEMARRHFREIARIAGLVFEGYPGRGKSTRQVQASSGLIFDVLHRYDADHPLLLQAEREVLESQLELDRLRDLLCGLQARRLLLTRPRRLTPLAFPLWVGRVQSRVSSEDWQTRVQRMLGQLERQTPDA</sequence>
<dbReference type="GO" id="GO:0006281">
    <property type="term" value="P:DNA repair"/>
    <property type="evidence" value="ECO:0007669"/>
    <property type="project" value="UniProtKB-KW"/>
</dbReference>
<evidence type="ECO:0000259" key="10">
    <source>
        <dbReference type="PROSITE" id="PS51192"/>
    </source>
</evidence>
<accession>A0A1H8TXU6</accession>
<dbReference type="InterPro" id="IPR017170">
    <property type="entry name" value="Lhr-like"/>
</dbReference>
<evidence type="ECO:0000256" key="7">
    <source>
        <dbReference type="ARBA" id="ARBA00023204"/>
    </source>
</evidence>
<keyword evidence="1" id="KW-0547">Nucleotide-binding</keyword>
<keyword evidence="7" id="KW-0234">DNA repair</keyword>
<dbReference type="PANTHER" id="PTHR47962:SF3">
    <property type="entry name" value="LARGE ATP-DEPENDENT HELICASE-RELATED PROTEIN"/>
    <property type="match status" value="1"/>
</dbReference>
<dbReference type="InterPro" id="IPR001650">
    <property type="entry name" value="Helicase_C-like"/>
</dbReference>
<evidence type="ECO:0000259" key="11">
    <source>
        <dbReference type="PROSITE" id="PS51194"/>
    </source>
</evidence>
<dbReference type="GO" id="GO:0003677">
    <property type="term" value="F:DNA binding"/>
    <property type="evidence" value="ECO:0007669"/>
    <property type="project" value="UniProtKB-KW"/>
</dbReference>